<dbReference type="Pfam" id="PF00335">
    <property type="entry name" value="Tetraspanin"/>
    <property type="match status" value="1"/>
</dbReference>
<comment type="caution">
    <text evidence="6">The sequence shown here is derived from an EMBL/GenBank/DDBJ whole genome shotgun (WGS) entry which is preliminary data.</text>
</comment>
<feature type="transmembrane region" description="Helical" evidence="5">
    <location>
        <begin position="73"/>
        <end position="99"/>
    </location>
</feature>
<evidence type="ECO:0000256" key="3">
    <source>
        <dbReference type="ARBA" id="ARBA00022989"/>
    </source>
</evidence>
<dbReference type="EMBL" id="BMAO01032271">
    <property type="protein sequence ID" value="GFQ81070.1"/>
    <property type="molecule type" value="Genomic_DNA"/>
</dbReference>
<dbReference type="SUPFAM" id="SSF48652">
    <property type="entry name" value="Tetraspanin"/>
    <property type="match status" value="1"/>
</dbReference>
<reference evidence="6" key="1">
    <citation type="submission" date="2020-07" db="EMBL/GenBank/DDBJ databases">
        <title>Multicomponent nature underlies the extraordinary mechanical properties of spider dragline silk.</title>
        <authorList>
            <person name="Kono N."/>
            <person name="Nakamura H."/>
            <person name="Mori M."/>
            <person name="Yoshida Y."/>
            <person name="Ohtoshi R."/>
            <person name="Malay A.D."/>
            <person name="Moran D.A.P."/>
            <person name="Tomita M."/>
            <person name="Numata K."/>
            <person name="Arakawa K."/>
        </authorList>
    </citation>
    <scope>NUCLEOTIDE SEQUENCE</scope>
</reference>
<keyword evidence="4 5" id="KW-0472">Membrane</keyword>
<proteinExistence type="predicted"/>
<evidence type="ECO:0000256" key="2">
    <source>
        <dbReference type="ARBA" id="ARBA00022692"/>
    </source>
</evidence>
<dbReference type="GO" id="GO:0016020">
    <property type="term" value="C:membrane"/>
    <property type="evidence" value="ECO:0007669"/>
    <property type="project" value="UniProtKB-SubCell"/>
</dbReference>
<evidence type="ECO:0000313" key="6">
    <source>
        <dbReference type="EMBL" id="GFQ81070.1"/>
    </source>
</evidence>
<accession>A0A8X6FHV5</accession>
<evidence type="ECO:0000313" key="7">
    <source>
        <dbReference type="Proteomes" id="UP000887116"/>
    </source>
</evidence>
<dbReference type="OrthoDB" id="6430726at2759"/>
<keyword evidence="2 5" id="KW-0812">Transmembrane</keyword>
<dbReference type="InterPro" id="IPR008952">
    <property type="entry name" value="Tetraspanin_EC2_sf"/>
</dbReference>
<dbReference type="AlphaFoldDB" id="A0A8X6FHV5"/>
<dbReference type="Proteomes" id="UP000887116">
    <property type="component" value="Unassembled WGS sequence"/>
</dbReference>
<keyword evidence="3 5" id="KW-1133">Transmembrane helix</keyword>
<comment type="subcellular location">
    <subcellularLocation>
        <location evidence="1">Membrane</location>
        <topology evidence="1">Multi-pass membrane protein</topology>
    </subcellularLocation>
</comment>
<evidence type="ECO:0000256" key="4">
    <source>
        <dbReference type="ARBA" id="ARBA00023136"/>
    </source>
</evidence>
<evidence type="ECO:0000256" key="5">
    <source>
        <dbReference type="SAM" id="Phobius"/>
    </source>
</evidence>
<keyword evidence="7" id="KW-1185">Reference proteome</keyword>
<protein>
    <submittedName>
        <fullName evidence="6">Uncharacterized protein</fullName>
    </submittedName>
</protein>
<organism evidence="6 7">
    <name type="scientific">Trichonephila clavata</name>
    <name type="common">Joro spider</name>
    <name type="synonym">Nephila clavata</name>
    <dbReference type="NCBI Taxonomy" id="2740835"/>
    <lineage>
        <taxon>Eukaryota</taxon>
        <taxon>Metazoa</taxon>
        <taxon>Ecdysozoa</taxon>
        <taxon>Arthropoda</taxon>
        <taxon>Chelicerata</taxon>
        <taxon>Arachnida</taxon>
        <taxon>Araneae</taxon>
        <taxon>Araneomorphae</taxon>
        <taxon>Entelegynae</taxon>
        <taxon>Araneoidea</taxon>
        <taxon>Nephilidae</taxon>
        <taxon>Trichonephila</taxon>
    </lineage>
</organism>
<evidence type="ECO:0000256" key="1">
    <source>
        <dbReference type="ARBA" id="ARBA00004141"/>
    </source>
</evidence>
<dbReference type="InterPro" id="IPR018499">
    <property type="entry name" value="Tetraspanin/Peripherin"/>
</dbReference>
<dbReference type="Gene3D" id="1.10.1450.10">
    <property type="entry name" value="Tetraspanin"/>
    <property type="match status" value="1"/>
</dbReference>
<name>A0A8X6FHV5_TRICU</name>
<gene>
    <name evidence="6" type="primary">AVEN_170014_1</name>
    <name evidence="6" type="ORF">TNCT_56061</name>
</gene>
<sequence>MVIFSLQYQCCGAYKYTDWKRSGWIKGRSDPNDLPAACCKSTASMVDCNANNPDKIYKEGCFETLRESYEMHFLIMGIVAIFVAFFQFVCFHLTNYFMFKLE</sequence>